<keyword evidence="1" id="KW-0732">Signal</keyword>
<sequence>HKYLKETLSFKIFNLSLVIIFLQTCNAKKSKHYYCPPSACGHVIRNISLPDFRWNTDSKHCGDDNQTFSFLICGLQSPSSCSLSICC</sequence>
<dbReference type="EMBL" id="GEDG01030296">
    <property type="protein sequence ID" value="JAP12012.1"/>
    <property type="molecule type" value="Transcribed_RNA"/>
</dbReference>
<dbReference type="AlphaFoldDB" id="A0A0V0GV64"/>
<accession>A0A0V0GV64</accession>
<evidence type="ECO:0000313" key="2">
    <source>
        <dbReference type="EMBL" id="JAP12012.1"/>
    </source>
</evidence>
<organism evidence="2">
    <name type="scientific">Solanum chacoense</name>
    <name type="common">Chaco potato</name>
    <dbReference type="NCBI Taxonomy" id="4108"/>
    <lineage>
        <taxon>Eukaryota</taxon>
        <taxon>Viridiplantae</taxon>
        <taxon>Streptophyta</taxon>
        <taxon>Embryophyta</taxon>
        <taxon>Tracheophyta</taxon>
        <taxon>Spermatophyta</taxon>
        <taxon>Magnoliopsida</taxon>
        <taxon>eudicotyledons</taxon>
        <taxon>Gunneridae</taxon>
        <taxon>Pentapetalae</taxon>
        <taxon>asterids</taxon>
        <taxon>lamiids</taxon>
        <taxon>Solanales</taxon>
        <taxon>Solanaceae</taxon>
        <taxon>Solanoideae</taxon>
        <taxon>Solaneae</taxon>
        <taxon>Solanum</taxon>
    </lineage>
</organism>
<feature type="non-terminal residue" evidence="2">
    <location>
        <position position="1"/>
    </location>
</feature>
<proteinExistence type="predicted"/>
<feature type="chain" id="PRO_5006865508" evidence="1">
    <location>
        <begin position="28"/>
        <end position="87"/>
    </location>
</feature>
<evidence type="ECO:0000256" key="1">
    <source>
        <dbReference type="SAM" id="SignalP"/>
    </source>
</evidence>
<feature type="signal peptide" evidence="1">
    <location>
        <begin position="1"/>
        <end position="27"/>
    </location>
</feature>
<name>A0A0V0GV64_SOLCH</name>
<protein>
    <submittedName>
        <fullName evidence="2">Putative ovule protein</fullName>
    </submittedName>
</protein>
<reference evidence="2" key="1">
    <citation type="submission" date="2015-12" db="EMBL/GenBank/DDBJ databases">
        <title>Gene expression during late stages of embryo sac development: a critical building block for successful pollen-pistil interactions.</title>
        <authorList>
            <person name="Liu Y."/>
            <person name="Joly V."/>
            <person name="Sabar M."/>
            <person name="Matton D.P."/>
        </authorList>
    </citation>
    <scope>NUCLEOTIDE SEQUENCE</scope>
</reference>